<dbReference type="Pfam" id="PF07683">
    <property type="entry name" value="CobW_C"/>
    <property type="match status" value="1"/>
</dbReference>
<comment type="similarity">
    <text evidence="4">Belongs to the SIMIBI class G3E GTPase family. ZNG1 subfamily.</text>
</comment>
<evidence type="ECO:0000313" key="9">
    <source>
        <dbReference type="Proteomes" id="UP000319210"/>
    </source>
</evidence>
<keyword evidence="2" id="KW-0378">Hydrolase</keyword>
<dbReference type="CDD" id="cd03112">
    <property type="entry name" value="CobW-like"/>
    <property type="match status" value="1"/>
</dbReference>
<comment type="caution">
    <text evidence="8">The sequence shown here is derived from an EMBL/GenBank/DDBJ whole genome shotgun (WGS) entry which is preliminary data.</text>
</comment>
<accession>A0A4Y3QXP7</accession>
<sequence>MAVAAQGERGAVGGRIPVVILAGFLGSGKTTLLNHLLRRSRGTRIGAVVNDFGSIEIDAMTVAGQVDSMVSLGDGCLCCAVDTDDLDEVLDVLARPSAGMDVLVIEASGIAEPETLIRMVLASDCPHIVYGGLVEVVDAAEFDAVRARHPELERHVSAADLLVLNKADRVAGPRLDALRAELGRLGPGTPVVTAEHGRVDPALLFDRVRRERPPVEQLSFDVLLYGEEDGEDAGTGEDDGSAGVAGDEQAAGGAESGREAGAAGCAAHGDGCHGEHGAHLHAAYESVEFDEAAPMDPRRFLDFLDSRPDGLYRIKGFVDFGAADPAHRYEVHAVGGFLRFAPLDRTAGEERRTRLVLIGAGVDGAALRAGLAACVADGTAPGPGSAEAAAGGVDPAMWGVLRYVDRRPGGPGDAGAEPADGTDAFAEPDDLPDDLPDGLPGDLRDDLPEAAGYGGAEPGWADEEDFDDTRDPVDPEGLGDRVR</sequence>
<dbReference type="InterPro" id="IPR027417">
    <property type="entry name" value="P-loop_NTPase"/>
</dbReference>
<feature type="compositionally biased region" description="Basic and acidic residues" evidence="6">
    <location>
        <begin position="469"/>
        <end position="483"/>
    </location>
</feature>
<organism evidence="8 9">
    <name type="scientific">Streptomyces cacaoi</name>
    <dbReference type="NCBI Taxonomy" id="1898"/>
    <lineage>
        <taxon>Bacteria</taxon>
        <taxon>Bacillati</taxon>
        <taxon>Actinomycetota</taxon>
        <taxon>Actinomycetes</taxon>
        <taxon>Kitasatosporales</taxon>
        <taxon>Streptomycetaceae</taxon>
        <taxon>Streptomyces</taxon>
    </lineage>
</organism>
<dbReference type="GO" id="GO:0016787">
    <property type="term" value="F:hydrolase activity"/>
    <property type="evidence" value="ECO:0007669"/>
    <property type="project" value="UniProtKB-KW"/>
</dbReference>
<dbReference type="InterPro" id="IPR003495">
    <property type="entry name" value="CobW/HypB/UreG_nucleotide-bd"/>
</dbReference>
<feature type="compositionally biased region" description="Low complexity" evidence="6">
    <location>
        <begin position="248"/>
        <end position="267"/>
    </location>
</feature>
<dbReference type="AlphaFoldDB" id="A0A4Y3QXP7"/>
<evidence type="ECO:0000256" key="1">
    <source>
        <dbReference type="ARBA" id="ARBA00022741"/>
    </source>
</evidence>
<dbReference type="GO" id="GO:0000166">
    <property type="term" value="F:nucleotide binding"/>
    <property type="evidence" value="ECO:0007669"/>
    <property type="project" value="UniProtKB-KW"/>
</dbReference>
<comment type="catalytic activity">
    <reaction evidence="5">
        <text>GTP + H2O = GDP + phosphate + H(+)</text>
        <dbReference type="Rhea" id="RHEA:19669"/>
        <dbReference type="ChEBI" id="CHEBI:15377"/>
        <dbReference type="ChEBI" id="CHEBI:15378"/>
        <dbReference type="ChEBI" id="CHEBI:37565"/>
        <dbReference type="ChEBI" id="CHEBI:43474"/>
        <dbReference type="ChEBI" id="CHEBI:58189"/>
    </reaction>
    <physiologicalReaction direction="left-to-right" evidence="5">
        <dbReference type="Rhea" id="RHEA:19670"/>
    </physiologicalReaction>
</comment>
<keyword evidence="1" id="KW-0547">Nucleotide-binding</keyword>
<keyword evidence="9" id="KW-1185">Reference proteome</keyword>
<dbReference type="InterPro" id="IPR036627">
    <property type="entry name" value="CobW-likC_sf"/>
</dbReference>
<dbReference type="Proteomes" id="UP000319210">
    <property type="component" value="Unassembled WGS sequence"/>
</dbReference>
<dbReference type="OrthoDB" id="9808822at2"/>
<evidence type="ECO:0000256" key="5">
    <source>
        <dbReference type="ARBA" id="ARBA00049117"/>
    </source>
</evidence>
<feature type="compositionally biased region" description="Acidic residues" evidence="6">
    <location>
        <begin position="229"/>
        <end position="240"/>
    </location>
</feature>
<evidence type="ECO:0000256" key="3">
    <source>
        <dbReference type="ARBA" id="ARBA00023186"/>
    </source>
</evidence>
<evidence type="ECO:0000313" key="8">
    <source>
        <dbReference type="EMBL" id="GEB50002.1"/>
    </source>
</evidence>
<protein>
    <submittedName>
        <fullName evidence="8">Cobalamin biosynthesis protein CobW</fullName>
    </submittedName>
</protein>
<dbReference type="Gene3D" id="3.40.50.300">
    <property type="entry name" value="P-loop containing nucleotide triphosphate hydrolases"/>
    <property type="match status" value="1"/>
</dbReference>
<dbReference type="SMART" id="SM00833">
    <property type="entry name" value="CobW_C"/>
    <property type="match status" value="1"/>
</dbReference>
<proteinExistence type="inferred from homology"/>
<dbReference type="InterPro" id="IPR051316">
    <property type="entry name" value="Zinc-reg_GTPase_activator"/>
</dbReference>
<evidence type="ECO:0000259" key="7">
    <source>
        <dbReference type="SMART" id="SM00833"/>
    </source>
</evidence>
<dbReference type="EMBL" id="BJMM01000010">
    <property type="protein sequence ID" value="GEB50002.1"/>
    <property type="molecule type" value="Genomic_DNA"/>
</dbReference>
<feature type="compositionally biased region" description="Low complexity" evidence="6">
    <location>
        <begin position="414"/>
        <end position="424"/>
    </location>
</feature>
<name>A0A4Y3QXP7_STRCI</name>
<dbReference type="Gene3D" id="3.30.1220.10">
    <property type="entry name" value="CobW-like, C-terminal domain"/>
    <property type="match status" value="1"/>
</dbReference>
<feature type="region of interest" description="Disordered" evidence="6">
    <location>
        <begin position="229"/>
        <end position="267"/>
    </location>
</feature>
<dbReference type="GO" id="GO:0005737">
    <property type="term" value="C:cytoplasm"/>
    <property type="evidence" value="ECO:0007669"/>
    <property type="project" value="TreeGrafter"/>
</dbReference>
<dbReference type="PANTHER" id="PTHR13748">
    <property type="entry name" value="COBW-RELATED"/>
    <property type="match status" value="1"/>
</dbReference>
<dbReference type="SUPFAM" id="SSF90002">
    <property type="entry name" value="Hypothetical protein YjiA, C-terminal domain"/>
    <property type="match status" value="1"/>
</dbReference>
<feature type="region of interest" description="Disordered" evidence="6">
    <location>
        <begin position="404"/>
        <end position="483"/>
    </location>
</feature>
<dbReference type="SUPFAM" id="SSF52540">
    <property type="entry name" value="P-loop containing nucleoside triphosphate hydrolases"/>
    <property type="match status" value="1"/>
</dbReference>
<dbReference type="PANTHER" id="PTHR13748:SF62">
    <property type="entry name" value="COBW DOMAIN-CONTAINING PROTEIN"/>
    <property type="match status" value="1"/>
</dbReference>
<keyword evidence="3" id="KW-0143">Chaperone</keyword>
<evidence type="ECO:0000256" key="2">
    <source>
        <dbReference type="ARBA" id="ARBA00022801"/>
    </source>
</evidence>
<feature type="compositionally biased region" description="Acidic residues" evidence="6">
    <location>
        <begin position="426"/>
        <end position="436"/>
    </location>
</feature>
<dbReference type="InterPro" id="IPR011629">
    <property type="entry name" value="CobW-like_C"/>
</dbReference>
<evidence type="ECO:0000256" key="4">
    <source>
        <dbReference type="ARBA" id="ARBA00034320"/>
    </source>
</evidence>
<dbReference type="RefSeq" id="WP_086817054.1">
    <property type="nucleotide sequence ID" value="NZ_BJMM01000010.1"/>
</dbReference>
<dbReference type="Pfam" id="PF02492">
    <property type="entry name" value="cobW"/>
    <property type="match status" value="1"/>
</dbReference>
<gene>
    <name evidence="8" type="primary">cobW</name>
    <name evidence="8" type="ORF">SCA03_25530</name>
</gene>
<reference evidence="8 9" key="1">
    <citation type="submission" date="2019-06" db="EMBL/GenBank/DDBJ databases">
        <title>Whole genome shotgun sequence of Streptomyces cacaoi subsp. cacaoi NBRC 12748.</title>
        <authorList>
            <person name="Hosoyama A."/>
            <person name="Uohara A."/>
            <person name="Ohji S."/>
            <person name="Ichikawa N."/>
        </authorList>
    </citation>
    <scope>NUCLEOTIDE SEQUENCE [LARGE SCALE GENOMIC DNA]</scope>
    <source>
        <strain evidence="8 9">NBRC 12748</strain>
    </source>
</reference>
<feature type="domain" description="CobW C-terminal" evidence="7">
    <location>
        <begin position="284"/>
        <end position="375"/>
    </location>
</feature>
<evidence type="ECO:0000256" key="6">
    <source>
        <dbReference type="SAM" id="MobiDB-lite"/>
    </source>
</evidence>